<feature type="region of interest" description="Disordered" evidence="1">
    <location>
        <begin position="254"/>
        <end position="295"/>
    </location>
</feature>
<dbReference type="AlphaFoldDB" id="A0A7I9XXA3"/>
<protein>
    <submittedName>
        <fullName evidence="2">Uncharacterized protein</fullName>
    </submittedName>
</protein>
<proteinExistence type="predicted"/>
<sequence length="295" mass="31863">MKYKLGLKTVLAQPRVRLCDYYTSDLPSVESLKYPLGHADAIQPHMFMNDQLGDCAIAGSIEEIRLANALRGVTVNFTDETAVQNYSEITGYVPGDPSTDQGTDVHELYEFRQNTGLVDADGNRHKIVAYAGLTPGDFDELLIALSLFDMVGIGIQVPDYCEAEFEAGQPWHLLRGRHRIEGGHYIPVVDATSRTEAGLFTWGGHGGITAPFYATYNTVAVVALTEELFTGGKSPEGVDFNRLATDLNLLNTGPVMSKAPRGKRGRVSVDDADAGEPSSGIRPDDADPGEQISAG</sequence>
<evidence type="ECO:0000256" key="1">
    <source>
        <dbReference type="SAM" id="MobiDB-lite"/>
    </source>
</evidence>
<evidence type="ECO:0000313" key="2">
    <source>
        <dbReference type="EMBL" id="GFG74423.1"/>
    </source>
</evidence>
<dbReference type="Proteomes" id="UP000465361">
    <property type="component" value="Unassembled WGS sequence"/>
</dbReference>
<name>A0A7I9XXA3_9MYCO</name>
<reference evidence="2 3" key="1">
    <citation type="journal article" date="2019" name="Emerg. Microbes Infect.">
        <title>Comprehensive subspecies identification of 175 nontuberculous mycobacteria species based on 7547 genomic profiles.</title>
        <authorList>
            <person name="Matsumoto Y."/>
            <person name="Kinjo T."/>
            <person name="Motooka D."/>
            <person name="Nabeya D."/>
            <person name="Jung N."/>
            <person name="Uechi K."/>
            <person name="Horii T."/>
            <person name="Iida T."/>
            <person name="Fujita J."/>
            <person name="Nakamura S."/>
        </authorList>
    </citation>
    <scope>NUCLEOTIDE SEQUENCE [LARGE SCALE GENOMIC DNA]</scope>
    <source>
        <strain evidence="2 3">JCM 17322</strain>
    </source>
</reference>
<comment type="caution">
    <text evidence="2">The sequence shown here is derived from an EMBL/GenBank/DDBJ whole genome shotgun (WGS) entry which is preliminary data.</text>
</comment>
<gene>
    <name evidence="2" type="ORF">MBOT_17880</name>
</gene>
<dbReference type="EMBL" id="BLKW01000002">
    <property type="protein sequence ID" value="GFG74423.1"/>
    <property type="molecule type" value="Genomic_DNA"/>
</dbReference>
<accession>A0A7I9XXA3</accession>
<dbReference type="RefSeq" id="WP_163756161.1">
    <property type="nucleotide sequence ID" value="NZ_BLKW01000002.1"/>
</dbReference>
<evidence type="ECO:0000313" key="3">
    <source>
        <dbReference type="Proteomes" id="UP000465361"/>
    </source>
</evidence>
<organism evidence="2 3">
    <name type="scientific">Mycobacterium botniense</name>
    <dbReference type="NCBI Taxonomy" id="84962"/>
    <lineage>
        <taxon>Bacteria</taxon>
        <taxon>Bacillati</taxon>
        <taxon>Actinomycetota</taxon>
        <taxon>Actinomycetes</taxon>
        <taxon>Mycobacteriales</taxon>
        <taxon>Mycobacteriaceae</taxon>
        <taxon>Mycobacterium</taxon>
    </lineage>
</organism>
<keyword evidence="3" id="KW-1185">Reference proteome</keyword>